<dbReference type="AlphaFoldDB" id="A0A067PEJ5"/>
<protein>
    <recommendedName>
        <fullName evidence="3">Aspartic peptidase DDI1-type domain-containing protein</fullName>
    </recommendedName>
</protein>
<keyword evidence="2" id="KW-1185">Reference proteome</keyword>
<evidence type="ECO:0000313" key="1">
    <source>
        <dbReference type="EMBL" id="KDQ53333.1"/>
    </source>
</evidence>
<organism evidence="1 2">
    <name type="scientific">Jaapia argillacea MUCL 33604</name>
    <dbReference type="NCBI Taxonomy" id="933084"/>
    <lineage>
        <taxon>Eukaryota</taxon>
        <taxon>Fungi</taxon>
        <taxon>Dikarya</taxon>
        <taxon>Basidiomycota</taxon>
        <taxon>Agaricomycotina</taxon>
        <taxon>Agaricomycetes</taxon>
        <taxon>Agaricomycetidae</taxon>
        <taxon>Jaapiales</taxon>
        <taxon>Jaapiaceae</taxon>
        <taxon>Jaapia</taxon>
    </lineage>
</organism>
<dbReference type="HOGENOM" id="CLU_138923_0_0_1"/>
<dbReference type="EMBL" id="KL197734">
    <property type="protein sequence ID" value="KDQ53333.1"/>
    <property type="molecule type" value="Genomic_DNA"/>
</dbReference>
<dbReference type="OrthoDB" id="2748586at2759"/>
<proteinExistence type="predicted"/>
<evidence type="ECO:0008006" key="3">
    <source>
        <dbReference type="Google" id="ProtNLM"/>
    </source>
</evidence>
<name>A0A067PEJ5_9AGAM</name>
<dbReference type="InParanoid" id="A0A067PEJ5"/>
<evidence type="ECO:0000313" key="2">
    <source>
        <dbReference type="Proteomes" id="UP000027265"/>
    </source>
</evidence>
<feature type="non-terminal residue" evidence="1">
    <location>
        <position position="1"/>
    </location>
</feature>
<accession>A0A067PEJ5</accession>
<reference evidence="2" key="1">
    <citation type="journal article" date="2014" name="Proc. Natl. Acad. Sci. U.S.A.">
        <title>Extensive sampling of basidiomycete genomes demonstrates inadequacy of the white-rot/brown-rot paradigm for wood decay fungi.</title>
        <authorList>
            <person name="Riley R."/>
            <person name="Salamov A.A."/>
            <person name="Brown D.W."/>
            <person name="Nagy L.G."/>
            <person name="Floudas D."/>
            <person name="Held B.W."/>
            <person name="Levasseur A."/>
            <person name="Lombard V."/>
            <person name="Morin E."/>
            <person name="Otillar R."/>
            <person name="Lindquist E.A."/>
            <person name="Sun H."/>
            <person name="LaButti K.M."/>
            <person name="Schmutz J."/>
            <person name="Jabbour D."/>
            <person name="Luo H."/>
            <person name="Baker S.E."/>
            <person name="Pisabarro A.G."/>
            <person name="Walton J.D."/>
            <person name="Blanchette R.A."/>
            <person name="Henrissat B."/>
            <person name="Martin F."/>
            <person name="Cullen D."/>
            <person name="Hibbett D.S."/>
            <person name="Grigoriev I.V."/>
        </authorList>
    </citation>
    <scope>NUCLEOTIDE SEQUENCE [LARGE SCALE GENOMIC DNA]</scope>
    <source>
        <strain evidence="2">MUCL 33604</strain>
    </source>
</reference>
<sequence>QPEPCKSTISVSVEASEVLKKLLNMPLMLSVSEVLGLSKEVARKLQESMHVQKPERDVEEARVTFVETRDKAELVNLRVTVQGNEINAFIDSGSMLNIVSYNTWAEFIKLPIDYS</sequence>
<feature type="non-terminal residue" evidence="1">
    <location>
        <position position="115"/>
    </location>
</feature>
<gene>
    <name evidence="1" type="ORF">JAAARDRAFT_84671</name>
</gene>
<dbReference type="STRING" id="933084.A0A067PEJ5"/>
<dbReference type="Proteomes" id="UP000027265">
    <property type="component" value="Unassembled WGS sequence"/>
</dbReference>